<dbReference type="InterPro" id="IPR012336">
    <property type="entry name" value="Thioredoxin-like_fold"/>
</dbReference>
<comment type="caution">
    <text evidence="2">The sequence shown here is derived from an EMBL/GenBank/DDBJ whole genome shotgun (WGS) entry which is preliminary data.</text>
</comment>
<dbReference type="EMBL" id="JAOYFB010000036">
    <property type="protein sequence ID" value="KAK4019381.1"/>
    <property type="molecule type" value="Genomic_DNA"/>
</dbReference>
<dbReference type="Pfam" id="PF13905">
    <property type="entry name" value="Thioredoxin_8"/>
    <property type="match status" value="1"/>
</dbReference>
<dbReference type="Proteomes" id="UP001234178">
    <property type="component" value="Unassembled WGS sequence"/>
</dbReference>
<proteinExistence type="predicted"/>
<organism evidence="2 3">
    <name type="scientific">Daphnia magna</name>
    <dbReference type="NCBI Taxonomy" id="35525"/>
    <lineage>
        <taxon>Eukaryota</taxon>
        <taxon>Metazoa</taxon>
        <taxon>Ecdysozoa</taxon>
        <taxon>Arthropoda</taxon>
        <taxon>Crustacea</taxon>
        <taxon>Branchiopoda</taxon>
        <taxon>Diplostraca</taxon>
        <taxon>Cladocera</taxon>
        <taxon>Anomopoda</taxon>
        <taxon>Daphniidae</taxon>
        <taxon>Daphnia</taxon>
    </lineage>
</organism>
<dbReference type="InterPro" id="IPR013766">
    <property type="entry name" value="Thioredoxin_domain"/>
</dbReference>
<name>A0ABR0A2J9_9CRUS</name>
<dbReference type="Gene3D" id="3.40.30.10">
    <property type="entry name" value="Glutaredoxin"/>
    <property type="match status" value="1"/>
</dbReference>
<reference evidence="2 3" key="1">
    <citation type="journal article" date="2023" name="Nucleic Acids Res.">
        <title>The hologenome of Daphnia magna reveals possible DNA methylation and microbiome-mediated evolution of the host genome.</title>
        <authorList>
            <person name="Chaturvedi A."/>
            <person name="Li X."/>
            <person name="Dhandapani V."/>
            <person name="Marshall H."/>
            <person name="Kissane S."/>
            <person name="Cuenca-Cambronero M."/>
            <person name="Asole G."/>
            <person name="Calvet F."/>
            <person name="Ruiz-Romero M."/>
            <person name="Marangio P."/>
            <person name="Guigo R."/>
            <person name="Rago D."/>
            <person name="Mirbahai L."/>
            <person name="Eastwood N."/>
            <person name="Colbourne J.K."/>
            <person name="Zhou J."/>
            <person name="Mallon E."/>
            <person name="Orsini L."/>
        </authorList>
    </citation>
    <scope>NUCLEOTIDE SEQUENCE [LARGE SCALE GENOMIC DNA]</scope>
    <source>
        <strain evidence="2">LRV0_1</strain>
    </source>
</reference>
<dbReference type="PANTHER" id="PTHR46762:SF1">
    <property type="entry name" value="NUCLEOREDOXIN-LIKE PROTEIN 2"/>
    <property type="match status" value="1"/>
</dbReference>
<evidence type="ECO:0000259" key="1">
    <source>
        <dbReference type="PROSITE" id="PS51352"/>
    </source>
</evidence>
<dbReference type="PROSITE" id="PS51352">
    <property type="entry name" value="THIOREDOXIN_2"/>
    <property type="match status" value="1"/>
</dbReference>
<keyword evidence="3" id="KW-1185">Reference proteome</keyword>
<dbReference type="PANTHER" id="PTHR46762">
    <property type="entry name" value="NUCLEOREDOXIN-LIKE PROTEIN 2"/>
    <property type="match status" value="1"/>
</dbReference>
<gene>
    <name evidence="2" type="ORF">OUZ56_001404</name>
</gene>
<accession>A0ABR0A2J9</accession>
<evidence type="ECO:0000313" key="3">
    <source>
        <dbReference type="Proteomes" id="UP001234178"/>
    </source>
</evidence>
<feature type="domain" description="Thioredoxin" evidence="1">
    <location>
        <begin position="50"/>
        <end position="224"/>
    </location>
</feature>
<sequence>MMATPRLRTCGRFPTCYFPYVIHERDLNPTRNFRRTFPGSVKAAERDRVIKITSQQPVFCVTNRRHEGNHHGCCNSTRFRKDKMDMLRGQQLVNKQKQSILSEIALGNKNIICYYFSAHWCPPCRMFTPILADFYRDLPDDGVECIFVSSDRSENDMMQYMQESHADWLAIPWGTQLSAALKAKYNVSGIPCLVVVKQDGTVITKDGRSDVHRLGAGCLQQWRK</sequence>
<dbReference type="SUPFAM" id="SSF52833">
    <property type="entry name" value="Thioredoxin-like"/>
    <property type="match status" value="1"/>
</dbReference>
<protein>
    <recommendedName>
        <fullName evidence="1">Thioredoxin domain-containing protein</fullName>
    </recommendedName>
</protein>
<dbReference type="CDD" id="cd02964">
    <property type="entry name" value="TryX_like_family"/>
    <property type="match status" value="1"/>
</dbReference>
<evidence type="ECO:0000313" key="2">
    <source>
        <dbReference type="EMBL" id="KAK4019381.1"/>
    </source>
</evidence>
<dbReference type="InterPro" id="IPR036249">
    <property type="entry name" value="Thioredoxin-like_sf"/>
</dbReference>
<dbReference type="InterPro" id="IPR029519">
    <property type="entry name" value="RdCVF2"/>
</dbReference>